<dbReference type="PANTHER" id="PTHR17098:SF2">
    <property type="entry name" value="NADH DEHYDROGENASE [UBIQUINONE] 1 ALPHA SUBCOMPLEX SUBUNIT 1"/>
    <property type="match status" value="1"/>
</dbReference>
<accession>A0A6J2K7F2</accession>
<dbReference type="RefSeq" id="XP_028036209.1">
    <property type="nucleotide sequence ID" value="XM_028180408.1"/>
</dbReference>
<evidence type="ECO:0000256" key="10">
    <source>
        <dbReference type="ARBA" id="ARBA00022989"/>
    </source>
</evidence>
<dbReference type="KEGG" id="bman:114247435"/>
<gene>
    <name evidence="17" type="primary">LOC114247435</name>
</gene>
<evidence type="ECO:0000313" key="16">
    <source>
        <dbReference type="Proteomes" id="UP000504629"/>
    </source>
</evidence>
<dbReference type="PANTHER" id="PTHR17098">
    <property type="entry name" value="NADH-UBIQUINONE OXIDOREDUCTASE MWFE SUBUNIT"/>
    <property type="match status" value="1"/>
</dbReference>
<evidence type="ECO:0000256" key="6">
    <source>
        <dbReference type="ARBA" id="ARBA00022660"/>
    </source>
</evidence>
<keyword evidence="6" id="KW-0679">Respiratory chain</keyword>
<evidence type="ECO:0000256" key="11">
    <source>
        <dbReference type="ARBA" id="ARBA00023128"/>
    </source>
</evidence>
<keyword evidence="7 15" id="KW-0812">Transmembrane</keyword>
<keyword evidence="5" id="KW-0813">Transport</keyword>
<keyword evidence="12 15" id="KW-0472">Membrane</keyword>
<feature type="transmembrane region" description="Helical" evidence="15">
    <location>
        <begin position="6"/>
        <end position="26"/>
    </location>
</feature>
<sequence length="70" mass="8192">MWYEILPSFFIITAAVGLPGWGLYHIHNLTLGNHYRRSLTDRWSRALYQRDMRLTGNPYEVNGLEAIPDN</sequence>
<keyword evidence="16" id="KW-1185">Reference proteome</keyword>
<evidence type="ECO:0000256" key="12">
    <source>
        <dbReference type="ARBA" id="ARBA00023136"/>
    </source>
</evidence>
<proteinExistence type="inferred from homology"/>
<evidence type="ECO:0000256" key="8">
    <source>
        <dbReference type="ARBA" id="ARBA00022792"/>
    </source>
</evidence>
<evidence type="ECO:0000256" key="9">
    <source>
        <dbReference type="ARBA" id="ARBA00022982"/>
    </source>
</evidence>
<comment type="similarity">
    <text evidence="3">Belongs to the complex I NDUFA1 subunit family.</text>
</comment>
<evidence type="ECO:0000256" key="2">
    <source>
        <dbReference type="ARBA" id="ARBA00004298"/>
    </source>
</evidence>
<dbReference type="OrthoDB" id="1920692at2759"/>
<dbReference type="AlphaFoldDB" id="A0A6J2K7F2"/>
<keyword evidence="8" id="KW-0999">Mitochondrion inner membrane</keyword>
<evidence type="ECO:0000256" key="5">
    <source>
        <dbReference type="ARBA" id="ARBA00022448"/>
    </source>
</evidence>
<comment type="subcellular location">
    <subcellularLocation>
        <location evidence="2">Mitochondrion inner membrane</location>
        <topology evidence="2">Single-pass membrane protein</topology>
        <orientation evidence="2">Matrix side</orientation>
    </subcellularLocation>
</comment>
<reference evidence="17" key="1">
    <citation type="submission" date="2025-08" db="UniProtKB">
        <authorList>
            <consortium name="RefSeq"/>
        </authorList>
    </citation>
    <scope>IDENTIFICATION</scope>
    <source>
        <tissue evidence="17">Silk gland</tissue>
    </source>
</reference>
<evidence type="ECO:0000256" key="15">
    <source>
        <dbReference type="SAM" id="Phobius"/>
    </source>
</evidence>
<evidence type="ECO:0000256" key="4">
    <source>
        <dbReference type="ARBA" id="ARBA00016392"/>
    </source>
</evidence>
<dbReference type="GeneID" id="114247435"/>
<keyword evidence="9" id="KW-0249">Electron transport</keyword>
<keyword evidence="11" id="KW-0496">Mitochondrion</keyword>
<comment type="function">
    <text evidence="1">Accessory subunit of the mitochondrial membrane respiratory chain NADH dehydrogenase (Complex I), that is believed not to be involved in catalysis. Complex I functions in the transfer of electrons from NADH to the respiratory chain. The immediate electron acceptor for the enzyme is believed to be ubiquinone.</text>
</comment>
<evidence type="ECO:0000256" key="13">
    <source>
        <dbReference type="ARBA" id="ARBA00029847"/>
    </source>
</evidence>
<keyword evidence="10 15" id="KW-1133">Transmembrane helix</keyword>
<dbReference type="InterPro" id="IPR017384">
    <property type="entry name" value="NADH_Ub_cplx-1_asu_su-1"/>
</dbReference>
<evidence type="ECO:0000313" key="17">
    <source>
        <dbReference type="RefSeq" id="XP_028036209.1"/>
    </source>
</evidence>
<dbReference type="Pfam" id="PF15879">
    <property type="entry name" value="MWFE"/>
    <property type="match status" value="1"/>
</dbReference>
<organism evidence="16 17">
    <name type="scientific">Bombyx mandarina</name>
    <name type="common">Wild silk moth</name>
    <name type="synonym">Wild silkworm</name>
    <dbReference type="NCBI Taxonomy" id="7092"/>
    <lineage>
        <taxon>Eukaryota</taxon>
        <taxon>Metazoa</taxon>
        <taxon>Ecdysozoa</taxon>
        <taxon>Arthropoda</taxon>
        <taxon>Hexapoda</taxon>
        <taxon>Insecta</taxon>
        <taxon>Pterygota</taxon>
        <taxon>Neoptera</taxon>
        <taxon>Endopterygota</taxon>
        <taxon>Lepidoptera</taxon>
        <taxon>Glossata</taxon>
        <taxon>Ditrysia</taxon>
        <taxon>Bombycoidea</taxon>
        <taxon>Bombycidae</taxon>
        <taxon>Bombycinae</taxon>
        <taxon>Bombyx</taxon>
    </lineage>
</organism>
<dbReference type="GO" id="GO:0005743">
    <property type="term" value="C:mitochondrial inner membrane"/>
    <property type="evidence" value="ECO:0007669"/>
    <property type="project" value="UniProtKB-SubCell"/>
</dbReference>
<dbReference type="CTD" id="5740593"/>
<dbReference type="SMR" id="A0A6J2K7F2"/>
<protein>
    <recommendedName>
        <fullName evidence="4">NADH dehydrogenase [ubiquinone] 1 alpha subcomplex subunit 1</fullName>
    </recommendedName>
    <alternativeName>
        <fullName evidence="14">Complex I-MWFE</fullName>
    </alternativeName>
    <alternativeName>
        <fullName evidence="13">NADH-ubiquinone oxidoreductase MWFE subunit</fullName>
    </alternativeName>
</protein>
<dbReference type="Proteomes" id="UP000504629">
    <property type="component" value="Unplaced"/>
</dbReference>
<evidence type="ECO:0000256" key="14">
    <source>
        <dbReference type="ARBA" id="ARBA00033255"/>
    </source>
</evidence>
<evidence type="ECO:0000256" key="3">
    <source>
        <dbReference type="ARBA" id="ARBA00009960"/>
    </source>
</evidence>
<evidence type="ECO:0000256" key="7">
    <source>
        <dbReference type="ARBA" id="ARBA00022692"/>
    </source>
</evidence>
<evidence type="ECO:0000256" key="1">
    <source>
        <dbReference type="ARBA" id="ARBA00003195"/>
    </source>
</evidence>
<name>A0A6J2K7F2_BOMMA</name>